<dbReference type="Pfam" id="PF01969">
    <property type="entry name" value="Ni_insertion"/>
    <property type="match status" value="1"/>
</dbReference>
<sequence length="139" mass="16294">MAECNIDDMNPEIYNYVSEKLFDVGALDVFKVPIMMKKDRPAVLFSVLYKKQNEELIEEIIFTETTTLGIRKKVIDRVCLNRKIKIVSTEYGDVSVKFAYYKGKEIKYKAEYEDCKALASKYNIPIKEIYEEVARKIRI</sequence>
<dbReference type="PANTHER" id="PTHR36566:SF1">
    <property type="entry name" value="PYRIDINIUM-3,5-BISTHIOCARBOXYLIC ACID MONONUCLEOTIDE NICKEL INSERTION PROTEIN"/>
    <property type="match status" value="1"/>
</dbReference>
<gene>
    <name evidence="3" type="ORF">SAMN02745207_03912</name>
</gene>
<dbReference type="Gene3D" id="3.30.70.1380">
    <property type="entry name" value="Transcriptional regulatory protein pf0864 domain like"/>
    <property type="match status" value="1"/>
</dbReference>
<evidence type="ECO:0000313" key="3">
    <source>
        <dbReference type="EMBL" id="SHI02919.1"/>
    </source>
</evidence>
<dbReference type="GO" id="GO:0016829">
    <property type="term" value="F:lyase activity"/>
    <property type="evidence" value="ECO:0007669"/>
    <property type="project" value="UniProtKB-KW"/>
</dbReference>
<evidence type="ECO:0000313" key="4">
    <source>
        <dbReference type="Proteomes" id="UP000184447"/>
    </source>
</evidence>
<protein>
    <recommendedName>
        <fullName evidence="5">TIGR00299 family protein</fullName>
    </recommendedName>
</protein>
<keyword evidence="4" id="KW-1185">Reference proteome</keyword>
<reference evidence="3 4" key="1">
    <citation type="submission" date="2016-11" db="EMBL/GenBank/DDBJ databases">
        <authorList>
            <person name="Jaros S."/>
            <person name="Januszkiewicz K."/>
            <person name="Wedrychowicz H."/>
        </authorList>
    </citation>
    <scope>NUCLEOTIDE SEQUENCE [LARGE SCALE GENOMIC DNA]</scope>
    <source>
        <strain evidence="3 4">DSM 8605</strain>
    </source>
</reference>
<accession>A0A1M5XT36</accession>
<dbReference type="Gene3D" id="3.10.20.300">
    <property type="entry name" value="mk0293 like domain"/>
    <property type="match status" value="1"/>
</dbReference>
<proteinExistence type="predicted"/>
<dbReference type="AlphaFoldDB" id="A0A1M5XT36"/>
<name>A0A1M5XT36_9CLOT</name>
<keyword evidence="1" id="KW-0533">Nickel</keyword>
<evidence type="ECO:0000256" key="1">
    <source>
        <dbReference type="ARBA" id="ARBA00022596"/>
    </source>
</evidence>
<organism evidence="3 4">
    <name type="scientific">Clostridium grantii DSM 8605</name>
    <dbReference type="NCBI Taxonomy" id="1121316"/>
    <lineage>
        <taxon>Bacteria</taxon>
        <taxon>Bacillati</taxon>
        <taxon>Bacillota</taxon>
        <taxon>Clostridia</taxon>
        <taxon>Eubacteriales</taxon>
        <taxon>Clostridiaceae</taxon>
        <taxon>Clostridium</taxon>
    </lineage>
</organism>
<keyword evidence="2" id="KW-0456">Lyase</keyword>
<dbReference type="InterPro" id="IPR002822">
    <property type="entry name" value="Ni_insertion"/>
</dbReference>
<dbReference type="PANTHER" id="PTHR36566">
    <property type="entry name" value="NICKEL INSERTION PROTEIN-RELATED"/>
    <property type="match status" value="1"/>
</dbReference>
<evidence type="ECO:0008006" key="5">
    <source>
        <dbReference type="Google" id="ProtNLM"/>
    </source>
</evidence>
<dbReference type="EMBL" id="FQXM01000036">
    <property type="protein sequence ID" value="SHI02919.1"/>
    <property type="molecule type" value="Genomic_DNA"/>
</dbReference>
<dbReference type="STRING" id="1121316.SAMN02745207_03912"/>
<evidence type="ECO:0000256" key="2">
    <source>
        <dbReference type="ARBA" id="ARBA00023239"/>
    </source>
</evidence>
<dbReference type="Proteomes" id="UP000184447">
    <property type="component" value="Unassembled WGS sequence"/>
</dbReference>